<reference evidence="2" key="1">
    <citation type="submission" date="2024-05" db="EMBL/GenBank/DDBJ databases">
        <title>30 novel species of actinomycetes from the DSMZ collection.</title>
        <authorList>
            <person name="Nouioui I."/>
        </authorList>
    </citation>
    <scope>NUCLEOTIDE SEQUENCE</scope>
    <source>
        <strain evidence="2">DSM 41014</strain>
    </source>
</reference>
<accession>A0ABU2USR7</accession>
<keyword evidence="1" id="KW-0812">Transmembrane</keyword>
<protein>
    <submittedName>
        <fullName evidence="2">Uncharacterized protein</fullName>
    </submittedName>
</protein>
<dbReference type="RefSeq" id="WP_311636934.1">
    <property type="nucleotide sequence ID" value="NZ_JAVRFF010000039.1"/>
</dbReference>
<proteinExistence type="predicted"/>
<evidence type="ECO:0000256" key="1">
    <source>
        <dbReference type="SAM" id="Phobius"/>
    </source>
</evidence>
<evidence type="ECO:0000313" key="3">
    <source>
        <dbReference type="Proteomes" id="UP001180489"/>
    </source>
</evidence>
<sequence>MPELPGLLVLIGLGLAVAGCLLLVGAAVLLLASLTRRIRIARRRAPTAPGALPTRGDTS</sequence>
<name>A0ABU2USR7_9ACTN</name>
<evidence type="ECO:0000313" key="2">
    <source>
        <dbReference type="EMBL" id="MDT0476219.1"/>
    </source>
</evidence>
<gene>
    <name evidence="2" type="ORF">RM863_29250</name>
</gene>
<dbReference type="EMBL" id="JAVRFF010000039">
    <property type="protein sequence ID" value="MDT0476219.1"/>
    <property type="molecule type" value="Genomic_DNA"/>
</dbReference>
<feature type="transmembrane region" description="Helical" evidence="1">
    <location>
        <begin position="6"/>
        <end position="34"/>
    </location>
</feature>
<keyword evidence="1" id="KW-1133">Transmembrane helix</keyword>
<keyword evidence="1" id="KW-0472">Membrane</keyword>
<keyword evidence="3" id="KW-1185">Reference proteome</keyword>
<dbReference type="Proteomes" id="UP001180489">
    <property type="component" value="Unassembled WGS sequence"/>
</dbReference>
<organism evidence="2 3">
    <name type="scientific">Streptomyces hintoniae</name>
    <dbReference type="NCBI Taxonomy" id="3075521"/>
    <lineage>
        <taxon>Bacteria</taxon>
        <taxon>Bacillati</taxon>
        <taxon>Actinomycetota</taxon>
        <taxon>Actinomycetes</taxon>
        <taxon>Kitasatosporales</taxon>
        <taxon>Streptomycetaceae</taxon>
        <taxon>Streptomyces</taxon>
    </lineage>
</organism>
<comment type="caution">
    <text evidence="2">The sequence shown here is derived from an EMBL/GenBank/DDBJ whole genome shotgun (WGS) entry which is preliminary data.</text>
</comment>